<evidence type="ECO:0000313" key="8">
    <source>
        <dbReference type="Proteomes" id="UP000015347"/>
    </source>
</evidence>
<feature type="transmembrane region" description="Helical" evidence="6">
    <location>
        <begin position="46"/>
        <end position="71"/>
    </location>
</feature>
<keyword evidence="3 6" id="KW-0812">Transmembrane</keyword>
<dbReference type="STRING" id="1123237.Salmuc_00361"/>
<dbReference type="Proteomes" id="UP000015347">
    <property type="component" value="Unassembled WGS sequence"/>
</dbReference>
<dbReference type="HOGENOM" id="CLU_079569_0_1_5"/>
<evidence type="ECO:0000313" key="7">
    <source>
        <dbReference type="EMBL" id="EPX76475.1"/>
    </source>
</evidence>
<keyword evidence="5 6" id="KW-0472">Membrane</keyword>
<evidence type="ECO:0000256" key="6">
    <source>
        <dbReference type="SAM" id="Phobius"/>
    </source>
</evidence>
<dbReference type="PANTHER" id="PTHR30086:SF20">
    <property type="entry name" value="ARGININE EXPORTER PROTEIN ARGO-RELATED"/>
    <property type="match status" value="1"/>
</dbReference>
<dbReference type="GO" id="GO:0015171">
    <property type="term" value="F:amino acid transmembrane transporter activity"/>
    <property type="evidence" value="ECO:0007669"/>
    <property type="project" value="TreeGrafter"/>
</dbReference>
<sequence>MSPYAFSQEIPVIVSTLGVYIMIVVSPGPAFALVAQSALSGRSYKAAGATLGLASAAALYAALSMAGLLLVIQSTGWLLRAVQLAGGAYLIWLGIVLWRDGGAAESATGVPDSPLRGAGARDGFLRGMRQGVTVNLANPKAIVFFVSVYSVLIPPDASLAARVAIIAGGFLMELLWYGVSAMFLSRGWIRRWYLRLSGTINRLFSCGLFYFGAKTLAGR</sequence>
<gene>
    <name evidence="7" type="ORF">Salmuc_00361</name>
</gene>
<dbReference type="EMBL" id="APVH01000049">
    <property type="protein sequence ID" value="EPX76475.1"/>
    <property type="molecule type" value="Genomic_DNA"/>
</dbReference>
<organism evidence="7 8">
    <name type="scientific">Salipiger mucosus DSM 16094</name>
    <dbReference type="NCBI Taxonomy" id="1123237"/>
    <lineage>
        <taxon>Bacteria</taxon>
        <taxon>Pseudomonadati</taxon>
        <taxon>Pseudomonadota</taxon>
        <taxon>Alphaproteobacteria</taxon>
        <taxon>Rhodobacterales</taxon>
        <taxon>Roseobacteraceae</taxon>
        <taxon>Salipiger</taxon>
    </lineage>
</organism>
<dbReference type="Pfam" id="PF01810">
    <property type="entry name" value="LysE"/>
    <property type="match status" value="1"/>
</dbReference>
<feature type="transmembrane region" description="Helical" evidence="6">
    <location>
        <begin position="159"/>
        <end position="180"/>
    </location>
</feature>
<evidence type="ECO:0008006" key="9">
    <source>
        <dbReference type="Google" id="ProtNLM"/>
    </source>
</evidence>
<comment type="caution">
    <text evidence="7">The sequence shown here is derived from an EMBL/GenBank/DDBJ whole genome shotgun (WGS) entry which is preliminary data.</text>
</comment>
<dbReference type="InterPro" id="IPR001123">
    <property type="entry name" value="LeuE-type"/>
</dbReference>
<proteinExistence type="predicted"/>
<evidence type="ECO:0000256" key="4">
    <source>
        <dbReference type="ARBA" id="ARBA00022989"/>
    </source>
</evidence>
<feature type="transmembrane region" description="Helical" evidence="6">
    <location>
        <begin position="12"/>
        <end position="34"/>
    </location>
</feature>
<keyword evidence="8" id="KW-1185">Reference proteome</keyword>
<keyword evidence="2" id="KW-1003">Cell membrane</keyword>
<feature type="transmembrane region" description="Helical" evidence="6">
    <location>
        <begin position="136"/>
        <end position="153"/>
    </location>
</feature>
<dbReference type="OrthoDB" id="9804822at2"/>
<name>S9REC0_9RHOB</name>
<dbReference type="RefSeq" id="WP_020041073.1">
    <property type="nucleotide sequence ID" value="NZ_KE557283.1"/>
</dbReference>
<evidence type="ECO:0000256" key="1">
    <source>
        <dbReference type="ARBA" id="ARBA00004651"/>
    </source>
</evidence>
<dbReference type="AlphaFoldDB" id="S9REC0"/>
<dbReference type="GO" id="GO:0005886">
    <property type="term" value="C:plasma membrane"/>
    <property type="evidence" value="ECO:0007669"/>
    <property type="project" value="UniProtKB-SubCell"/>
</dbReference>
<evidence type="ECO:0000256" key="2">
    <source>
        <dbReference type="ARBA" id="ARBA00022475"/>
    </source>
</evidence>
<keyword evidence="4 6" id="KW-1133">Transmembrane helix</keyword>
<reference evidence="8" key="1">
    <citation type="journal article" date="2014" name="Stand. Genomic Sci.">
        <title>Genome sequence of the exopolysaccharide-producing Salipiger mucosus type strain (DSM 16094(T)), a moderately halophilic member of the Roseobacter clade.</title>
        <authorList>
            <person name="Riedel T."/>
            <person name="Spring S."/>
            <person name="Fiebig A."/>
            <person name="Petersen J."/>
            <person name="Kyrpides N.C."/>
            <person name="Goker M."/>
            <person name="Klenk H.P."/>
        </authorList>
    </citation>
    <scope>NUCLEOTIDE SEQUENCE [LARGE SCALE GENOMIC DNA]</scope>
    <source>
        <strain evidence="8">DSM 16094</strain>
    </source>
</reference>
<evidence type="ECO:0000256" key="3">
    <source>
        <dbReference type="ARBA" id="ARBA00022692"/>
    </source>
</evidence>
<comment type="subcellular location">
    <subcellularLocation>
        <location evidence="1">Cell membrane</location>
        <topology evidence="1">Multi-pass membrane protein</topology>
    </subcellularLocation>
</comment>
<accession>S9REC0</accession>
<dbReference type="PANTHER" id="PTHR30086">
    <property type="entry name" value="ARGININE EXPORTER PROTEIN ARGO"/>
    <property type="match status" value="1"/>
</dbReference>
<protein>
    <recommendedName>
        <fullName evidence="9">Threonine efflux protein</fullName>
    </recommendedName>
</protein>
<evidence type="ECO:0000256" key="5">
    <source>
        <dbReference type="ARBA" id="ARBA00023136"/>
    </source>
</evidence>
<dbReference type="eggNOG" id="COG1280">
    <property type="taxonomic scope" value="Bacteria"/>
</dbReference>